<evidence type="ECO:0000256" key="1">
    <source>
        <dbReference type="ARBA" id="ARBA00003926"/>
    </source>
</evidence>
<dbReference type="AlphaFoldDB" id="A0A844F7M3"/>
<dbReference type="Proteomes" id="UP000462363">
    <property type="component" value="Unassembled WGS sequence"/>
</dbReference>
<keyword evidence="6 11" id="KW-0547">Nucleotide-binding</keyword>
<keyword evidence="5 13" id="KW-0812">Transmembrane</keyword>
<dbReference type="PANTHER" id="PTHR43185">
    <property type="entry name" value="FERROUS IRON TRANSPORT PROTEIN B"/>
    <property type="match status" value="1"/>
</dbReference>
<evidence type="ECO:0000256" key="7">
    <source>
        <dbReference type="ARBA" id="ARBA00022989"/>
    </source>
</evidence>
<organism evidence="15 16">
    <name type="scientific">Clostridium scindens (strain JCM 10418 / VPI 12708)</name>
    <dbReference type="NCBI Taxonomy" id="29347"/>
    <lineage>
        <taxon>Bacteria</taxon>
        <taxon>Bacillati</taxon>
        <taxon>Bacillota</taxon>
        <taxon>Clostridia</taxon>
        <taxon>Lachnospirales</taxon>
        <taxon>Lachnospiraceae</taxon>
    </lineage>
</organism>
<keyword evidence="3 13" id="KW-0813">Transport</keyword>
<dbReference type="RefSeq" id="WP_009249351.1">
    <property type="nucleotide sequence ID" value="NZ_AP024846.1"/>
</dbReference>
<dbReference type="InterPro" id="IPR011640">
    <property type="entry name" value="Fe2_transport_prot_B_C"/>
</dbReference>
<dbReference type="PROSITE" id="PS51711">
    <property type="entry name" value="G_FEOB"/>
    <property type="match status" value="1"/>
</dbReference>
<evidence type="ECO:0000313" key="16">
    <source>
        <dbReference type="Proteomes" id="UP000462363"/>
    </source>
</evidence>
<feature type="transmembrane region" description="Helical" evidence="13">
    <location>
        <begin position="448"/>
        <end position="467"/>
    </location>
</feature>
<evidence type="ECO:0000256" key="11">
    <source>
        <dbReference type="PIRSR" id="PIRSR603373-1"/>
    </source>
</evidence>
<feature type="binding site" evidence="11">
    <location>
        <begin position="55"/>
        <end position="58"/>
    </location>
    <ligand>
        <name>GTP</name>
        <dbReference type="ChEBI" id="CHEBI:37565"/>
        <label>1</label>
    </ligand>
</feature>
<evidence type="ECO:0000256" key="6">
    <source>
        <dbReference type="ARBA" id="ARBA00022741"/>
    </source>
</evidence>
<dbReference type="PANTHER" id="PTHR43185:SF2">
    <property type="entry name" value="FERROUS IRON TRANSPORT PROTEIN B"/>
    <property type="match status" value="1"/>
</dbReference>
<feature type="binding site" evidence="11">
    <location>
        <begin position="115"/>
        <end position="118"/>
    </location>
    <ligand>
        <name>GTP</name>
        <dbReference type="ChEBI" id="CHEBI:37565"/>
        <label>1</label>
    </ligand>
</feature>
<dbReference type="Pfam" id="PF02421">
    <property type="entry name" value="FeoB_N"/>
    <property type="match status" value="1"/>
</dbReference>
<proteinExistence type="inferred from homology"/>
<sequence length="690" mass="75942">MGKVLALAGNPNVGKSTVFNALTGLKQHTGNWPGKTVSNARGTCDYNGRQYELVDLPGCYSLMAHSEEEEIARDYICFAHPDVVIAVCDATCLERNLNLVLQIIEAAEQVIVCVNLMDEAAKKQIHIDIKGLSKELGVPVIGITAREEIGLERIFLTLQQMEKQKSHKLLAFVYEGPVERAIGMLEPAVEWATKGEENTRWFCARLLDANSNLLDSMEEYLGYSLVEDAEVAGALKEAVEYLAQAGYSKEKISDAIAASYIRRAEQISRKTVQYGKKDYDRKDRRLDWIFTSKKTGFPIMFIMLLLVFWITICGANYPSQLLSDGLFWGEDKLVLAVRAAGVPKMIYEPLIYGVYRVAAWVVSVMLPPMAIFFPLFTLLEDLGYLPRVAFNLDHCFQRCHACGKQALTMCMGFGCNAVGVTGCRIIDSPRERLIAIITNNFVPCNGRFPMLLSIISMFLIGNAAGIFSSFLSALLLAGVIVLGILMTLLVSRILSGTILKGLPSSFTLELPPYRRPQIGKVIVRSVLDRTVFVLGRAIAVAAPAGLVIWLMANFKVGDATVLARCADFLDPFARLMGLDGIILLAFILGMPANEIVMPIVVMCYLAQGSLLELGDSQAMWTLLSQNGWTWVTAISTMLFSLMHWPCATTCLTIRKETGSLKWMLLSILVPTVAGIAACMAFTFIAGLVMA</sequence>
<name>A0A844F7M3_CLOSV</name>
<feature type="transmembrane region" description="Helical" evidence="13">
    <location>
        <begin position="357"/>
        <end position="379"/>
    </location>
</feature>
<feature type="transmembrane region" description="Helical" evidence="13">
    <location>
        <begin position="530"/>
        <end position="552"/>
    </location>
</feature>
<feature type="transmembrane region" description="Helical" evidence="13">
    <location>
        <begin position="581"/>
        <end position="606"/>
    </location>
</feature>
<evidence type="ECO:0000256" key="10">
    <source>
        <dbReference type="NCBIfam" id="TIGR00437"/>
    </source>
</evidence>
<keyword evidence="9 13" id="KW-0472">Membrane</keyword>
<keyword evidence="7 13" id="KW-1133">Transmembrane helix</keyword>
<dbReference type="GO" id="GO:0015093">
    <property type="term" value="F:ferrous iron transmembrane transporter activity"/>
    <property type="evidence" value="ECO:0007669"/>
    <property type="project" value="UniProtKB-UniRule"/>
</dbReference>
<feature type="binding site" evidence="12">
    <location>
        <position position="20"/>
    </location>
    <ligand>
        <name>Mg(2+)</name>
        <dbReference type="ChEBI" id="CHEBI:18420"/>
        <label>2</label>
    </ligand>
</feature>
<accession>A0A844F7M3</accession>
<comment type="subcellular location">
    <subcellularLocation>
        <location evidence="2 13">Cell membrane</location>
        <topology evidence="2 13">Multi-pass membrane protein</topology>
    </subcellularLocation>
</comment>
<evidence type="ECO:0000256" key="13">
    <source>
        <dbReference type="RuleBase" id="RU362098"/>
    </source>
</evidence>
<keyword evidence="13" id="KW-0410">Iron transport</keyword>
<dbReference type="Gene3D" id="3.40.50.300">
    <property type="entry name" value="P-loop containing nucleotide triphosphate hydrolases"/>
    <property type="match status" value="1"/>
</dbReference>
<feature type="transmembrane region" description="Helical" evidence="13">
    <location>
        <begin position="664"/>
        <end position="688"/>
    </location>
</feature>
<feature type="binding site" evidence="12">
    <location>
        <position position="24"/>
    </location>
    <ligand>
        <name>Mg(2+)</name>
        <dbReference type="ChEBI" id="CHEBI:18420"/>
        <label>2</label>
    </ligand>
</feature>
<dbReference type="InterPro" id="IPR011642">
    <property type="entry name" value="Gate_dom"/>
</dbReference>
<dbReference type="SUPFAM" id="SSF52540">
    <property type="entry name" value="P-loop containing nucleoside triphosphate hydrolases"/>
    <property type="match status" value="1"/>
</dbReference>
<dbReference type="NCBIfam" id="TIGR00437">
    <property type="entry name" value="feoB"/>
    <property type="match status" value="1"/>
</dbReference>
<keyword evidence="8 11" id="KW-0342">GTP-binding</keyword>
<evidence type="ECO:0000256" key="8">
    <source>
        <dbReference type="ARBA" id="ARBA00023134"/>
    </source>
</evidence>
<feature type="transmembrane region" description="Helical" evidence="13">
    <location>
        <begin position="473"/>
        <end position="494"/>
    </location>
</feature>
<feature type="transmembrane region" description="Helical" evidence="13">
    <location>
        <begin position="627"/>
        <end position="644"/>
    </location>
</feature>
<dbReference type="GO" id="GO:0046872">
    <property type="term" value="F:metal ion binding"/>
    <property type="evidence" value="ECO:0007669"/>
    <property type="project" value="UniProtKB-KW"/>
</dbReference>
<evidence type="ECO:0000256" key="9">
    <source>
        <dbReference type="ARBA" id="ARBA00023136"/>
    </source>
</evidence>
<evidence type="ECO:0000256" key="12">
    <source>
        <dbReference type="PIRSR" id="PIRSR603373-2"/>
    </source>
</evidence>
<gene>
    <name evidence="15" type="primary">feoB</name>
    <name evidence="15" type="ORF">FYJ37_15160</name>
</gene>
<protein>
    <recommendedName>
        <fullName evidence="10 13">Ferrous iron transport protein B</fullName>
    </recommendedName>
</protein>
<evidence type="ECO:0000256" key="4">
    <source>
        <dbReference type="ARBA" id="ARBA00022475"/>
    </source>
</evidence>
<feature type="binding site" evidence="12">
    <location>
        <position position="21"/>
    </location>
    <ligand>
        <name>Mg(2+)</name>
        <dbReference type="ChEBI" id="CHEBI:18420"/>
        <label>2</label>
    </ligand>
</feature>
<keyword evidence="13" id="KW-0408">Iron</keyword>
<evidence type="ECO:0000256" key="3">
    <source>
        <dbReference type="ARBA" id="ARBA00022448"/>
    </source>
</evidence>
<keyword evidence="13" id="KW-0406">Ion transport</keyword>
<feature type="transmembrane region" description="Helical" evidence="13">
    <location>
        <begin position="295"/>
        <end position="317"/>
    </location>
</feature>
<dbReference type="InterPro" id="IPR050860">
    <property type="entry name" value="FeoB_GTPase"/>
</dbReference>
<dbReference type="InterPro" id="IPR030389">
    <property type="entry name" value="G_FEOB_dom"/>
</dbReference>
<dbReference type="GO" id="GO:0005525">
    <property type="term" value="F:GTP binding"/>
    <property type="evidence" value="ECO:0007669"/>
    <property type="project" value="UniProtKB-KW"/>
</dbReference>
<dbReference type="InterPro" id="IPR003373">
    <property type="entry name" value="Fe2_transport_prot-B"/>
</dbReference>
<feature type="binding site" evidence="11">
    <location>
        <begin position="9"/>
        <end position="16"/>
    </location>
    <ligand>
        <name>GTP</name>
        <dbReference type="ChEBI" id="CHEBI:37565"/>
        <label>1</label>
    </ligand>
</feature>
<dbReference type="InterPro" id="IPR041069">
    <property type="entry name" value="FeoB_Cyto"/>
</dbReference>
<keyword evidence="4" id="KW-1003">Cell membrane</keyword>
<feature type="binding site" evidence="12">
    <location>
        <position position="23"/>
    </location>
    <ligand>
        <name>Mg(2+)</name>
        <dbReference type="ChEBI" id="CHEBI:18420"/>
        <label>2</label>
    </ligand>
</feature>
<dbReference type="Pfam" id="PF07664">
    <property type="entry name" value="FeoB_C"/>
    <property type="match status" value="1"/>
</dbReference>
<keyword evidence="12" id="KW-0479">Metal-binding</keyword>
<evidence type="ECO:0000256" key="2">
    <source>
        <dbReference type="ARBA" id="ARBA00004651"/>
    </source>
</evidence>
<dbReference type="EMBL" id="VUMB01000043">
    <property type="protein sequence ID" value="MSS41633.1"/>
    <property type="molecule type" value="Genomic_DNA"/>
</dbReference>
<comment type="function">
    <text evidence="1 13">Probable transporter of a GTP-driven Fe(2+) uptake system.</text>
</comment>
<comment type="caution">
    <text evidence="15">The sequence shown here is derived from an EMBL/GenBank/DDBJ whole genome shotgun (WGS) entry which is preliminary data.</text>
</comment>
<reference evidence="15 16" key="1">
    <citation type="submission" date="2019-08" db="EMBL/GenBank/DDBJ databases">
        <title>In-depth cultivation of the pig gut microbiome towards novel bacterial diversity and tailored functional studies.</title>
        <authorList>
            <person name="Wylensek D."/>
            <person name="Hitch T.C.A."/>
            <person name="Clavel T."/>
        </authorList>
    </citation>
    <scope>NUCLEOTIDE SEQUENCE [LARGE SCALE GENOMIC DNA]</scope>
    <source>
        <strain evidence="15 16">BL-389-WT-3D</strain>
    </source>
</reference>
<dbReference type="GO" id="GO:0005886">
    <property type="term" value="C:plasma membrane"/>
    <property type="evidence" value="ECO:0007669"/>
    <property type="project" value="UniProtKB-SubCell"/>
</dbReference>
<feature type="domain" description="FeoB-type G" evidence="14">
    <location>
        <begin position="2"/>
        <end position="164"/>
    </location>
</feature>
<evidence type="ECO:0000259" key="14">
    <source>
        <dbReference type="PROSITE" id="PS51711"/>
    </source>
</evidence>
<dbReference type="Pfam" id="PF07670">
    <property type="entry name" value="Gate"/>
    <property type="match status" value="2"/>
</dbReference>
<comment type="similarity">
    <text evidence="13">Belongs to the TRAFAC class TrmE-Era-EngA-EngB-Septin-like GTPase superfamily. FeoB GTPase (TC 9.A.8) family.</text>
</comment>
<evidence type="ECO:0000256" key="5">
    <source>
        <dbReference type="ARBA" id="ARBA00022692"/>
    </source>
</evidence>
<keyword evidence="12" id="KW-0460">Magnesium</keyword>
<dbReference type="InterPro" id="IPR027417">
    <property type="entry name" value="P-loop_NTPase"/>
</dbReference>
<dbReference type="Pfam" id="PF17910">
    <property type="entry name" value="FeoB_Cyto"/>
    <property type="match status" value="1"/>
</dbReference>
<dbReference type="CDD" id="cd01879">
    <property type="entry name" value="FeoB"/>
    <property type="match status" value="1"/>
</dbReference>
<evidence type="ECO:0000313" key="15">
    <source>
        <dbReference type="EMBL" id="MSS41633.1"/>
    </source>
</evidence>